<protein>
    <recommendedName>
        <fullName evidence="3">N-acetyltransferase domain-containing protein</fullName>
    </recommendedName>
</protein>
<dbReference type="SUPFAM" id="SSF55729">
    <property type="entry name" value="Acyl-CoA N-acyltransferases (Nat)"/>
    <property type="match status" value="1"/>
</dbReference>
<dbReference type="PANTHER" id="PTHR20905">
    <property type="entry name" value="N-ACETYLTRANSFERASE-RELATED"/>
    <property type="match status" value="1"/>
</dbReference>
<sequence>MNRSVGSDAHITIIKTSSKIVEMICVKTVNDKHTVKFRIIESCDFEETVDLCCNLFVNNEPITKSLKINYQEFRRFVEPYLLKAIADRISIIAIDNHGTIVGFVISEPLMTIPPYLQGISHKFAPIQNFLEELKYIYFAKYQYYYWELFQILHIVLLGVKDEYKNQQIGMNLIRENLKLAKLYNFSLVISEVTGLKSQSVFRKIGFQEEVILNYDSYVFNGDKIFSSIKESTSCSLMSYRINTIH</sequence>
<proteinExistence type="predicted"/>
<organism evidence="1 2">
    <name type="scientific">Nodularia harveyana UHCC-0300</name>
    <dbReference type="NCBI Taxonomy" id="2974287"/>
    <lineage>
        <taxon>Bacteria</taxon>
        <taxon>Bacillati</taxon>
        <taxon>Cyanobacteriota</taxon>
        <taxon>Cyanophyceae</taxon>
        <taxon>Nostocales</taxon>
        <taxon>Nodulariaceae</taxon>
        <taxon>Nodularia</taxon>
    </lineage>
</organism>
<evidence type="ECO:0000313" key="2">
    <source>
        <dbReference type="Proteomes" id="UP001302120"/>
    </source>
</evidence>
<dbReference type="Proteomes" id="UP001302120">
    <property type="component" value="Unassembled WGS sequence"/>
</dbReference>
<accession>A0ABU5UGD2</accession>
<dbReference type="InterPro" id="IPR016181">
    <property type="entry name" value="Acyl_CoA_acyltransferase"/>
</dbReference>
<dbReference type="RefSeq" id="WP_323196697.1">
    <property type="nucleotide sequence ID" value="NZ_JAYGHG010000022.1"/>
</dbReference>
<gene>
    <name evidence="1" type="ORF">VB620_13640</name>
</gene>
<reference evidence="1 2" key="1">
    <citation type="submission" date="2023-12" db="EMBL/GenBank/DDBJ databases">
        <title>Baltic Sea Cyanobacteria.</title>
        <authorList>
            <person name="Delbaje E."/>
            <person name="Fewer D.P."/>
            <person name="Shishido T.K."/>
        </authorList>
    </citation>
    <scope>NUCLEOTIDE SEQUENCE [LARGE SCALE GENOMIC DNA]</scope>
    <source>
        <strain evidence="1 2">UHCC-0300</strain>
    </source>
</reference>
<keyword evidence="2" id="KW-1185">Reference proteome</keyword>
<name>A0ABU5UGD2_9CYAN</name>
<evidence type="ECO:0008006" key="3">
    <source>
        <dbReference type="Google" id="ProtNLM"/>
    </source>
</evidence>
<dbReference type="EMBL" id="JAYGHG010000022">
    <property type="protein sequence ID" value="MEA5582378.1"/>
    <property type="molecule type" value="Genomic_DNA"/>
</dbReference>
<evidence type="ECO:0000313" key="1">
    <source>
        <dbReference type="EMBL" id="MEA5582378.1"/>
    </source>
</evidence>
<comment type="caution">
    <text evidence="1">The sequence shown here is derived from an EMBL/GenBank/DDBJ whole genome shotgun (WGS) entry which is preliminary data.</text>
</comment>
<dbReference type="Gene3D" id="3.40.630.30">
    <property type="match status" value="1"/>
</dbReference>
<dbReference type="PANTHER" id="PTHR20905:SF1">
    <property type="entry name" value="AT07410P-RELATED"/>
    <property type="match status" value="1"/>
</dbReference>